<dbReference type="AlphaFoldDB" id="A0A381MZR4"/>
<accession>A0A381MZR4</accession>
<proteinExistence type="predicted"/>
<protein>
    <submittedName>
        <fullName evidence="2">Uncharacterized protein</fullName>
    </submittedName>
</protein>
<name>A0A381MZR4_9ZZZZ</name>
<reference evidence="2" key="1">
    <citation type="submission" date="2018-05" db="EMBL/GenBank/DDBJ databases">
        <authorList>
            <person name="Lanie J.A."/>
            <person name="Ng W.-L."/>
            <person name="Kazmierczak K.M."/>
            <person name="Andrzejewski T.M."/>
            <person name="Davidsen T.M."/>
            <person name="Wayne K.J."/>
            <person name="Tettelin H."/>
            <person name="Glass J.I."/>
            <person name="Rusch D."/>
            <person name="Podicherti R."/>
            <person name="Tsui H.-C.T."/>
            <person name="Winkler M.E."/>
        </authorList>
    </citation>
    <scope>NUCLEOTIDE SEQUENCE</scope>
</reference>
<evidence type="ECO:0000313" key="2">
    <source>
        <dbReference type="EMBL" id="SUZ47826.1"/>
    </source>
</evidence>
<organism evidence="2">
    <name type="scientific">marine metagenome</name>
    <dbReference type="NCBI Taxonomy" id="408172"/>
    <lineage>
        <taxon>unclassified sequences</taxon>
        <taxon>metagenomes</taxon>
        <taxon>ecological metagenomes</taxon>
    </lineage>
</organism>
<dbReference type="EMBL" id="UINC01000036">
    <property type="protein sequence ID" value="SUZ47826.1"/>
    <property type="molecule type" value="Genomic_DNA"/>
</dbReference>
<feature type="region of interest" description="Disordered" evidence="1">
    <location>
        <begin position="57"/>
        <end position="83"/>
    </location>
</feature>
<sequence>MGIDQLHRLVGAFGRVGYAGITFNDTLFNIPDVIEVITSAFEFKDLVVGPVFIDVESPGDKVMDRDKQAPRKQRPEQGPVSAK</sequence>
<feature type="compositionally biased region" description="Basic and acidic residues" evidence="1">
    <location>
        <begin position="58"/>
        <end position="75"/>
    </location>
</feature>
<gene>
    <name evidence="2" type="ORF">METZ01_LOCUS680</name>
</gene>
<evidence type="ECO:0000256" key="1">
    <source>
        <dbReference type="SAM" id="MobiDB-lite"/>
    </source>
</evidence>